<evidence type="ECO:0000256" key="1">
    <source>
        <dbReference type="ARBA" id="ARBA00009680"/>
    </source>
</evidence>
<evidence type="ECO:0000256" key="6">
    <source>
        <dbReference type="SAM" id="MobiDB-lite"/>
    </source>
</evidence>
<organism evidence="7 8">
    <name type="scientific">Syphacia muris</name>
    <dbReference type="NCBI Taxonomy" id="451379"/>
    <lineage>
        <taxon>Eukaryota</taxon>
        <taxon>Metazoa</taxon>
        <taxon>Ecdysozoa</taxon>
        <taxon>Nematoda</taxon>
        <taxon>Chromadorea</taxon>
        <taxon>Rhabditida</taxon>
        <taxon>Spirurina</taxon>
        <taxon>Oxyuridomorpha</taxon>
        <taxon>Oxyuroidea</taxon>
        <taxon>Oxyuridae</taxon>
        <taxon>Syphacia</taxon>
    </lineage>
</organism>
<evidence type="ECO:0000256" key="5">
    <source>
        <dbReference type="RuleBase" id="RU004383"/>
    </source>
</evidence>
<name>A0A0N5AZX3_9BILA</name>
<dbReference type="PANTHER" id="PTHR10496">
    <property type="entry name" value="40S RIBOSOMAL PROTEIN S24"/>
    <property type="match status" value="1"/>
</dbReference>
<comment type="similarity">
    <text evidence="1 4">Belongs to the eukaryotic ribosomal protein eS24 family.</text>
</comment>
<dbReference type="GO" id="GO:0006412">
    <property type="term" value="P:translation"/>
    <property type="evidence" value="ECO:0007669"/>
    <property type="project" value="InterPro"/>
</dbReference>
<dbReference type="PROSITE" id="PS00529">
    <property type="entry name" value="RIBOSOMAL_S24E"/>
    <property type="match status" value="1"/>
</dbReference>
<feature type="compositionally biased region" description="Basic residues" evidence="6">
    <location>
        <begin position="105"/>
        <end position="131"/>
    </location>
</feature>
<dbReference type="GO" id="GO:0005840">
    <property type="term" value="C:ribosome"/>
    <property type="evidence" value="ECO:0007669"/>
    <property type="project" value="UniProtKB-KW"/>
</dbReference>
<reference evidence="8" key="1">
    <citation type="submission" date="2017-02" db="UniProtKB">
        <authorList>
            <consortium name="WormBaseParasite"/>
        </authorList>
    </citation>
    <scope>IDENTIFICATION</scope>
</reference>
<dbReference type="Pfam" id="PF01282">
    <property type="entry name" value="Ribosomal_S24e"/>
    <property type="match status" value="1"/>
</dbReference>
<evidence type="ECO:0000313" key="8">
    <source>
        <dbReference type="WBParaSite" id="SMUV_0001055601-mRNA-1"/>
    </source>
</evidence>
<dbReference type="GO" id="GO:0003735">
    <property type="term" value="F:structural constituent of ribosome"/>
    <property type="evidence" value="ECO:0007669"/>
    <property type="project" value="InterPro"/>
</dbReference>
<evidence type="ECO:0000313" key="7">
    <source>
        <dbReference type="Proteomes" id="UP000046393"/>
    </source>
</evidence>
<protein>
    <recommendedName>
        <fullName evidence="5">40S ribosomal protein S24</fullName>
    </recommendedName>
</protein>
<feature type="region of interest" description="Disordered" evidence="6">
    <location>
        <begin position="97"/>
        <end position="131"/>
    </location>
</feature>
<dbReference type="InterPro" id="IPR053709">
    <property type="entry name" value="eRP_eS24_sf"/>
</dbReference>
<dbReference type="SUPFAM" id="SSF54189">
    <property type="entry name" value="Ribosomal proteins S24e, L23 and L15e"/>
    <property type="match status" value="1"/>
</dbReference>
<keyword evidence="3 4" id="KW-0687">Ribonucleoprotein</keyword>
<dbReference type="InterPro" id="IPR001976">
    <property type="entry name" value="Ribosomal_eS24"/>
</dbReference>
<dbReference type="GO" id="GO:1990904">
    <property type="term" value="C:ribonucleoprotein complex"/>
    <property type="evidence" value="ECO:0007669"/>
    <property type="project" value="UniProtKB-KW"/>
</dbReference>
<dbReference type="FunFam" id="3.30.70.3370:FF:000001">
    <property type="entry name" value="40S ribosomal protein S24"/>
    <property type="match status" value="1"/>
</dbReference>
<evidence type="ECO:0000256" key="3">
    <source>
        <dbReference type="ARBA" id="ARBA00023274"/>
    </source>
</evidence>
<dbReference type="HAMAP" id="MF_00545">
    <property type="entry name" value="Ribosomal_eS24"/>
    <property type="match status" value="1"/>
</dbReference>
<dbReference type="Proteomes" id="UP000046393">
    <property type="component" value="Unplaced"/>
</dbReference>
<keyword evidence="2 4" id="KW-0689">Ribosomal protein</keyword>
<accession>A0A0N5AZX3</accession>
<evidence type="ECO:0000256" key="2">
    <source>
        <dbReference type="ARBA" id="ARBA00022980"/>
    </source>
</evidence>
<dbReference type="InterPro" id="IPR018098">
    <property type="entry name" value="Ribosomal_eS24_CS"/>
</dbReference>
<dbReference type="Gene3D" id="3.30.70.3370">
    <property type="match status" value="1"/>
</dbReference>
<keyword evidence="7" id="KW-1185">Reference proteome</keyword>
<sequence length="131" mass="15210">MADSIVTIDTRKVMSNKLLARRQMVVDILHPNRASVPKVEIRQRLAQMYKTDPDLVFVYGLKCHFGGGRSSGFALIYDTLDFAKKFEPKFRLLRQTNTKVEKVSRKQRKERKNKQKKVRGTKKNKVSATKK</sequence>
<evidence type="ECO:0000256" key="4">
    <source>
        <dbReference type="RuleBase" id="RU004381"/>
    </source>
</evidence>
<dbReference type="InterPro" id="IPR012678">
    <property type="entry name" value="Ribosomal_uL23/eL15/eS24_sf"/>
</dbReference>
<proteinExistence type="inferred from homology"/>
<dbReference type="STRING" id="451379.A0A0N5AZX3"/>
<dbReference type="WBParaSite" id="SMUV_0001055601-mRNA-1">
    <property type="protein sequence ID" value="SMUV_0001055601-mRNA-1"/>
    <property type="gene ID" value="SMUV_0001055601"/>
</dbReference>
<dbReference type="AlphaFoldDB" id="A0A0N5AZX3"/>